<organism evidence="1 2">
    <name type="scientific">Novosphingobium marinum</name>
    <dbReference type="NCBI Taxonomy" id="1514948"/>
    <lineage>
        <taxon>Bacteria</taxon>
        <taxon>Pseudomonadati</taxon>
        <taxon>Pseudomonadota</taxon>
        <taxon>Alphaproteobacteria</taxon>
        <taxon>Sphingomonadales</taxon>
        <taxon>Sphingomonadaceae</taxon>
        <taxon>Novosphingobium</taxon>
    </lineage>
</organism>
<accession>A0A7Y9XZQ7</accession>
<proteinExistence type="predicted"/>
<gene>
    <name evidence="1" type="ORF">FHS75_002285</name>
</gene>
<evidence type="ECO:0000313" key="1">
    <source>
        <dbReference type="EMBL" id="NYH95956.1"/>
    </source>
</evidence>
<dbReference type="AlphaFoldDB" id="A0A7Y9XZQ7"/>
<dbReference type="Proteomes" id="UP000522081">
    <property type="component" value="Unassembled WGS sequence"/>
</dbReference>
<name>A0A7Y9XZQ7_9SPHN</name>
<keyword evidence="2" id="KW-1185">Reference proteome</keyword>
<protein>
    <submittedName>
        <fullName evidence="1">Uncharacterized protein</fullName>
    </submittedName>
</protein>
<evidence type="ECO:0000313" key="2">
    <source>
        <dbReference type="Proteomes" id="UP000522081"/>
    </source>
</evidence>
<reference evidence="1 2" key="1">
    <citation type="submission" date="2020-07" db="EMBL/GenBank/DDBJ databases">
        <title>Genomic Encyclopedia of Type Strains, Phase IV (KMG-IV): sequencing the most valuable type-strain genomes for metagenomic binning, comparative biology and taxonomic classification.</title>
        <authorList>
            <person name="Goeker M."/>
        </authorList>
    </citation>
    <scope>NUCLEOTIDE SEQUENCE [LARGE SCALE GENOMIC DNA]</scope>
    <source>
        <strain evidence="1 2">DSM 29043</strain>
    </source>
</reference>
<comment type="caution">
    <text evidence="1">The sequence shown here is derived from an EMBL/GenBank/DDBJ whole genome shotgun (WGS) entry which is preliminary data.</text>
</comment>
<dbReference type="RefSeq" id="WP_188710058.1">
    <property type="nucleotide sequence ID" value="NZ_BMGF01000003.1"/>
</dbReference>
<sequence>MGSGKSVLSKLEIPYGATGATLSFNDGGRLLVCDSDARALLIGDQVIGTVPTELGVFA</sequence>
<dbReference type="EMBL" id="JACBZF010000003">
    <property type="protein sequence ID" value="NYH95956.1"/>
    <property type="molecule type" value="Genomic_DNA"/>
</dbReference>